<comment type="caution">
    <text evidence="5">The sequence shown here is derived from an EMBL/GenBank/DDBJ whole genome shotgun (WGS) entry which is preliminary data.</text>
</comment>
<organism evidence="5 6">
    <name type="scientific">Agromyces atrinae</name>
    <dbReference type="NCBI Taxonomy" id="592376"/>
    <lineage>
        <taxon>Bacteria</taxon>
        <taxon>Bacillati</taxon>
        <taxon>Actinomycetota</taxon>
        <taxon>Actinomycetes</taxon>
        <taxon>Micrococcales</taxon>
        <taxon>Microbacteriaceae</taxon>
        <taxon>Agromyces</taxon>
    </lineage>
</organism>
<gene>
    <name evidence="5" type="ORF">ESP50_14000</name>
</gene>
<dbReference type="EMBL" id="SDPM01000008">
    <property type="protein sequence ID" value="RXZ85698.1"/>
    <property type="molecule type" value="Genomic_DNA"/>
</dbReference>
<dbReference type="PANTHER" id="PTHR28082">
    <property type="entry name" value="ZINC FINGER PROTEIN"/>
    <property type="match status" value="1"/>
</dbReference>
<dbReference type="InterPro" id="IPR016694">
    <property type="entry name" value="UCP017292"/>
</dbReference>
<evidence type="ECO:0000313" key="5">
    <source>
        <dbReference type="EMBL" id="RXZ85698.1"/>
    </source>
</evidence>
<dbReference type="PANTHER" id="PTHR28082:SF1">
    <property type="entry name" value="HELPER OF TIM PROTEIN 13"/>
    <property type="match status" value="1"/>
</dbReference>
<dbReference type="Proteomes" id="UP000292686">
    <property type="component" value="Unassembled WGS sequence"/>
</dbReference>
<proteinExistence type="predicted"/>
<dbReference type="OrthoDB" id="882119at2"/>
<accession>A0A4Q2M1U0</accession>
<keyword evidence="3" id="KW-0862">Zinc</keyword>
<evidence type="ECO:0000256" key="2">
    <source>
        <dbReference type="ARBA" id="ARBA00022771"/>
    </source>
</evidence>
<feature type="domain" description="CHY-type" evidence="4">
    <location>
        <begin position="5"/>
        <end position="89"/>
    </location>
</feature>
<protein>
    <recommendedName>
        <fullName evidence="4">CHY-type domain-containing protein</fullName>
    </recommendedName>
</protein>
<name>A0A4Q2M1U0_9MICO</name>
<dbReference type="InterPro" id="IPR037274">
    <property type="entry name" value="Znf_CHY_sf"/>
</dbReference>
<evidence type="ECO:0000313" key="6">
    <source>
        <dbReference type="Proteomes" id="UP000292686"/>
    </source>
</evidence>
<sequence>MLGRTVDDETRCAHYATPLDVVAIKFVCCDTYYPCFECHDESAGHAVIVRPRDRRDEPGILCGACGSELSTDVYQRALADDAACPRCGAGWNPACSLHAHLYFAD</sequence>
<dbReference type="InterPro" id="IPR008913">
    <property type="entry name" value="Znf_CHY"/>
</dbReference>
<dbReference type="GO" id="GO:0008270">
    <property type="term" value="F:zinc ion binding"/>
    <property type="evidence" value="ECO:0007669"/>
    <property type="project" value="UniProtKB-KW"/>
</dbReference>
<keyword evidence="2" id="KW-0863">Zinc-finger</keyword>
<evidence type="ECO:0000256" key="1">
    <source>
        <dbReference type="ARBA" id="ARBA00022723"/>
    </source>
</evidence>
<keyword evidence="6" id="KW-1185">Reference proteome</keyword>
<dbReference type="InterPro" id="IPR052604">
    <property type="entry name" value="Mito_Tim_assembly_helper"/>
</dbReference>
<dbReference type="GO" id="GO:0045041">
    <property type="term" value="P:protein import into mitochondrial intermembrane space"/>
    <property type="evidence" value="ECO:0007669"/>
    <property type="project" value="TreeGrafter"/>
</dbReference>
<dbReference type="PIRSF" id="PIRSF017292">
    <property type="entry name" value="UCP017292_Znf_CHY"/>
    <property type="match status" value="1"/>
</dbReference>
<dbReference type="AlphaFoldDB" id="A0A4Q2M1U0"/>
<dbReference type="PROSITE" id="PS51266">
    <property type="entry name" value="ZF_CHY"/>
    <property type="match status" value="1"/>
</dbReference>
<reference evidence="5 6" key="1">
    <citation type="submission" date="2019-01" db="EMBL/GenBank/DDBJ databases">
        <title>Agromyces.</title>
        <authorList>
            <person name="Li J."/>
        </authorList>
    </citation>
    <scope>NUCLEOTIDE SEQUENCE [LARGE SCALE GENOMIC DNA]</scope>
    <source>
        <strain evidence="5 6">DSM 23870</strain>
    </source>
</reference>
<evidence type="ECO:0000256" key="3">
    <source>
        <dbReference type="ARBA" id="ARBA00022833"/>
    </source>
</evidence>
<dbReference type="Pfam" id="PF05495">
    <property type="entry name" value="zf-CHY"/>
    <property type="match status" value="1"/>
</dbReference>
<evidence type="ECO:0000259" key="4">
    <source>
        <dbReference type="PROSITE" id="PS51266"/>
    </source>
</evidence>
<keyword evidence="1" id="KW-0479">Metal-binding</keyword>
<dbReference type="SUPFAM" id="SSF161219">
    <property type="entry name" value="CHY zinc finger-like"/>
    <property type="match status" value="1"/>
</dbReference>